<dbReference type="InterPro" id="IPR013686">
    <property type="entry name" value="Polypept-transport_assoc_ShlB"/>
</dbReference>
<dbReference type="Gene3D" id="3.10.20.310">
    <property type="entry name" value="membrane protein fhac"/>
    <property type="match status" value="1"/>
</dbReference>
<feature type="region of interest" description="Disordered" evidence="1">
    <location>
        <begin position="48"/>
        <end position="73"/>
    </location>
</feature>
<evidence type="ECO:0000313" key="5">
    <source>
        <dbReference type="EMBL" id="VFK34104.1"/>
    </source>
</evidence>
<dbReference type="Pfam" id="PF08479">
    <property type="entry name" value="POTRA_2"/>
    <property type="match status" value="1"/>
</dbReference>
<dbReference type="PROSITE" id="PS51257">
    <property type="entry name" value="PROKAR_LIPOPROTEIN"/>
    <property type="match status" value="1"/>
</dbReference>
<dbReference type="AlphaFoldDB" id="A0A450WSQ4"/>
<protein>
    <submittedName>
        <fullName evidence="4">POTRA domain-containing protein, ShlB-type</fullName>
    </submittedName>
</protein>
<dbReference type="EMBL" id="CAADFP010000244">
    <property type="protein sequence ID" value="VFK34104.1"/>
    <property type="molecule type" value="Genomic_DNA"/>
</dbReference>
<organism evidence="4">
    <name type="scientific">Candidatus Kentrum sp. LPFa</name>
    <dbReference type="NCBI Taxonomy" id="2126335"/>
    <lineage>
        <taxon>Bacteria</taxon>
        <taxon>Pseudomonadati</taxon>
        <taxon>Pseudomonadota</taxon>
        <taxon>Gammaproteobacteria</taxon>
        <taxon>Candidatus Kentrum</taxon>
    </lineage>
</organism>
<accession>A0A450WSQ4</accession>
<feature type="signal peptide" evidence="2">
    <location>
        <begin position="1"/>
        <end position="28"/>
    </location>
</feature>
<dbReference type="EMBL" id="CAADFM010000247">
    <property type="protein sequence ID" value="VFK20071.1"/>
    <property type="molecule type" value="Genomic_DNA"/>
</dbReference>
<proteinExistence type="predicted"/>
<evidence type="ECO:0000313" key="4">
    <source>
        <dbReference type="EMBL" id="VFK20071.1"/>
    </source>
</evidence>
<sequence>MIYSKTNLYLFLSVGCICSIIGPSRTHAAPPSPPPSTINQTDRILQHQLEQERRRQREEEREEQQCLRSPQVLGTTPPSEGVLEGAACVHIHIIVFRCSLLTEKQIVALKAPYLNTCMSVMDIKALMQDVTNEYLEMGYVSFPRALRGNRTVARLRRLSETSTWEFLPAGAREPEPMIVLPRHSPRK</sequence>
<evidence type="ECO:0000256" key="2">
    <source>
        <dbReference type="SAM" id="SignalP"/>
    </source>
</evidence>
<feature type="domain" description="Polypeptide-transport-associated ShlB-type" evidence="3">
    <location>
        <begin position="99"/>
        <end position="140"/>
    </location>
</feature>
<gene>
    <name evidence="4" type="ORF">BECKLPF1236A_GA0070988_102478</name>
    <name evidence="5" type="ORF">BECKLPF1236C_GA0070990_102448</name>
</gene>
<feature type="chain" id="PRO_5033823090" evidence="2">
    <location>
        <begin position="29"/>
        <end position="187"/>
    </location>
</feature>
<feature type="compositionally biased region" description="Basic and acidic residues" evidence="1">
    <location>
        <begin position="49"/>
        <end position="65"/>
    </location>
</feature>
<keyword evidence="2" id="KW-0732">Signal</keyword>
<name>A0A450WSQ4_9GAMM</name>
<reference evidence="4" key="1">
    <citation type="submission" date="2019-02" db="EMBL/GenBank/DDBJ databases">
        <authorList>
            <person name="Gruber-Vodicka R. H."/>
            <person name="Seah K. B. B."/>
        </authorList>
    </citation>
    <scope>NUCLEOTIDE SEQUENCE</scope>
    <source>
        <strain evidence="4">BECK_S312</strain>
        <strain evidence="5">BECK_S426</strain>
    </source>
</reference>
<evidence type="ECO:0000259" key="3">
    <source>
        <dbReference type="Pfam" id="PF08479"/>
    </source>
</evidence>
<evidence type="ECO:0000256" key="1">
    <source>
        <dbReference type="SAM" id="MobiDB-lite"/>
    </source>
</evidence>